<reference evidence="5" key="2">
    <citation type="journal article" date="2023" name="Plants (Basel)">
        <title>Annotation of the Turnera subulata (Passifloraceae) Draft Genome Reveals the S-Locus Evolved after the Divergence of Turneroideae from Passifloroideae in a Stepwise Manner.</title>
        <authorList>
            <person name="Henning P.M."/>
            <person name="Roalson E.H."/>
            <person name="Mir W."/>
            <person name="McCubbin A.G."/>
            <person name="Shore J.S."/>
        </authorList>
    </citation>
    <scope>NUCLEOTIDE SEQUENCE</scope>
    <source>
        <strain evidence="5">F60SS</strain>
    </source>
</reference>
<evidence type="ECO:0000256" key="3">
    <source>
        <dbReference type="ARBA" id="ARBA00023134"/>
    </source>
</evidence>
<dbReference type="EMBL" id="JAKUCV010002801">
    <property type="protein sequence ID" value="KAJ4841348.1"/>
    <property type="molecule type" value="Genomic_DNA"/>
</dbReference>
<dbReference type="PANTHER" id="PTHR24072">
    <property type="entry name" value="RHO FAMILY GTPASE"/>
    <property type="match status" value="1"/>
</dbReference>
<dbReference type="GO" id="GO:0003924">
    <property type="term" value="F:GTPase activity"/>
    <property type="evidence" value="ECO:0007669"/>
    <property type="project" value="InterPro"/>
</dbReference>
<evidence type="ECO:0000256" key="1">
    <source>
        <dbReference type="ARBA" id="ARBA00010142"/>
    </source>
</evidence>
<keyword evidence="6" id="KW-1185">Reference proteome</keyword>
<evidence type="ECO:0000256" key="4">
    <source>
        <dbReference type="ARBA" id="ARBA00023288"/>
    </source>
</evidence>
<dbReference type="AlphaFoldDB" id="A0A9Q0JGY7"/>
<dbReference type="OrthoDB" id="8830751at2759"/>
<proteinExistence type="inferred from homology"/>
<organism evidence="5 6">
    <name type="scientific">Turnera subulata</name>
    <dbReference type="NCBI Taxonomy" id="218843"/>
    <lineage>
        <taxon>Eukaryota</taxon>
        <taxon>Viridiplantae</taxon>
        <taxon>Streptophyta</taxon>
        <taxon>Embryophyta</taxon>
        <taxon>Tracheophyta</taxon>
        <taxon>Spermatophyta</taxon>
        <taxon>Magnoliopsida</taxon>
        <taxon>eudicotyledons</taxon>
        <taxon>Gunneridae</taxon>
        <taxon>Pentapetalae</taxon>
        <taxon>rosids</taxon>
        <taxon>fabids</taxon>
        <taxon>Malpighiales</taxon>
        <taxon>Passifloraceae</taxon>
        <taxon>Turnera</taxon>
    </lineage>
</organism>
<feature type="non-terminal residue" evidence="5">
    <location>
        <position position="1"/>
    </location>
</feature>
<dbReference type="GO" id="GO:0007264">
    <property type="term" value="P:small GTPase-mediated signal transduction"/>
    <property type="evidence" value="ECO:0007669"/>
    <property type="project" value="InterPro"/>
</dbReference>
<dbReference type="SMART" id="SM00174">
    <property type="entry name" value="RHO"/>
    <property type="match status" value="1"/>
</dbReference>
<keyword evidence="4" id="KW-0449">Lipoprotein</keyword>
<evidence type="ECO:0000313" key="5">
    <source>
        <dbReference type="EMBL" id="KAJ4841348.1"/>
    </source>
</evidence>
<dbReference type="InterPro" id="IPR001806">
    <property type="entry name" value="Small_GTPase"/>
</dbReference>
<gene>
    <name evidence="5" type="primary">ARAC5_2</name>
    <name evidence="5" type="ORF">Tsubulata_041364</name>
</gene>
<comment type="caution">
    <text evidence="5">The sequence shown here is derived from an EMBL/GenBank/DDBJ whole genome shotgun (WGS) entry which is preliminary data.</text>
</comment>
<reference evidence="5" key="1">
    <citation type="submission" date="2022-02" db="EMBL/GenBank/DDBJ databases">
        <authorList>
            <person name="Henning P.M."/>
            <person name="McCubbin A.G."/>
            <person name="Shore J.S."/>
        </authorList>
    </citation>
    <scope>NUCLEOTIDE SEQUENCE</scope>
    <source>
        <strain evidence="5">F60SS</strain>
        <tissue evidence="5">Leaves</tissue>
    </source>
</reference>
<dbReference type="InterPro" id="IPR003578">
    <property type="entry name" value="Small_GTPase_Rho"/>
</dbReference>
<dbReference type="GO" id="GO:0005525">
    <property type="term" value="F:GTP binding"/>
    <property type="evidence" value="ECO:0007669"/>
    <property type="project" value="UniProtKB-KW"/>
</dbReference>
<name>A0A9Q0JGY7_9ROSI</name>
<keyword evidence="2" id="KW-0547">Nucleotide-binding</keyword>
<protein>
    <submittedName>
        <fullName evidence="5">Rac-like GTP-binding protein arac5</fullName>
    </submittedName>
</protein>
<accession>A0A9Q0JGY7</accession>
<sequence length="78" mass="8370">GLTSWTAAGQEDYNRLRLLSYPCANVSVLALSLISKASYENVAKKVDPRIGHYAPGVPIILDGTKLGKALSTILSIRI</sequence>
<evidence type="ECO:0000313" key="6">
    <source>
        <dbReference type="Proteomes" id="UP001141552"/>
    </source>
</evidence>
<dbReference type="InterPro" id="IPR027417">
    <property type="entry name" value="P-loop_NTPase"/>
</dbReference>
<dbReference type="SUPFAM" id="SSF52540">
    <property type="entry name" value="P-loop containing nucleoside triphosphate hydrolases"/>
    <property type="match status" value="1"/>
</dbReference>
<dbReference type="Pfam" id="PF00071">
    <property type="entry name" value="Ras"/>
    <property type="match status" value="1"/>
</dbReference>
<evidence type="ECO:0000256" key="2">
    <source>
        <dbReference type="ARBA" id="ARBA00022741"/>
    </source>
</evidence>
<dbReference type="Proteomes" id="UP001141552">
    <property type="component" value="Unassembled WGS sequence"/>
</dbReference>
<comment type="similarity">
    <text evidence="1">Belongs to the small GTPase superfamily. Rho family.</text>
</comment>
<keyword evidence="3" id="KW-0342">GTP-binding</keyword>
<dbReference type="Gene3D" id="3.40.50.300">
    <property type="entry name" value="P-loop containing nucleotide triphosphate hydrolases"/>
    <property type="match status" value="1"/>
</dbReference>